<dbReference type="PROSITE" id="PS00018">
    <property type="entry name" value="EF_HAND_1"/>
    <property type="match status" value="2"/>
</dbReference>
<protein>
    <recommendedName>
        <fullName evidence="5">EF-hand domain-containing protein</fullName>
    </recommendedName>
</protein>
<dbReference type="Gene3D" id="1.10.238.10">
    <property type="entry name" value="EF-hand"/>
    <property type="match status" value="1"/>
</dbReference>
<reference evidence="6" key="2">
    <citation type="submission" date="2017-05" db="UniProtKB">
        <authorList>
            <consortium name="EnsemblMetazoa"/>
        </authorList>
    </citation>
    <scope>IDENTIFICATION</scope>
</reference>
<keyword evidence="1 4" id="KW-0732">Signal</keyword>
<dbReference type="InterPro" id="IPR011992">
    <property type="entry name" value="EF-hand-dom_pair"/>
</dbReference>
<dbReference type="eggNOG" id="KOG4065">
    <property type="taxonomic scope" value="Eukaryota"/>
</dbReference>
<reference evidence="7" key="1">
    <citation type="journal article" date="2010" name="Nature">
        <title>The Amphimedon queenslandica genome and the evolution of animal complexity.</title>
        <authorList>
            <person name="Srivastava M."/>
            <person name="Simakov O."/>
            <person name="Chapman J."/>
            <person name="Fahey B."/>
            <person name="Gauthier M.E."/>
            <person name="Mitros T."/>
            <person name="Richards G.S."/>
            <person name="Conaco C."/>
            <person name="Dacre M."/>
            <person name="Hellsten U."/>
            <person name="Larroux C."/>
            <person name="Putnam N.H."/>
            <person name="Stanke M."/>
            <person name="Adamska M."/>
            <person name="Darling A."/>
            <person name="Degnan S.M."/>
            <person name="Oakley T.H."/>
            <person name="Plachetzki D.C."/>
            <person name="Zhai Y."/>
            <person name="Adamski M."/>
            <person name="Calcino A."/>
            <person name="Cummins S.F."/>
            <person name="Goodstein D.M."/>
            <person name="Harris C."/>
            <person name="Jackson D.J."/>
            <person name="Leys S.P."/>
            <person name="Shu S."/>
            <person name="Woodcroft B.J."/>
            <person name="Vervoort M."/>
            <person name="Kosik K.S."/>
            <person name="Manning G."/>
            <person name="Degnan B.M."/>
            <person name="Rokhsar D.S."/>
        </authorList>
    </citation>
    <scope>NUCLEOTIDE SEQUENCE [LARGE SCALE GENOMIC DNA]</scope>
</reference>
<evidence type="ECO:0000256" key="2">
    <source>
        <dbReference type="ARBA" id="ARBA00022737"/>
    </source>
</evidence>
<evidence type="ECO:0000313" key="7">
    <source>
        <dbReference type="Proteomes" id="UP000007879"/>
    </source>
</evidence>
<accession>A0A1X7VCA2</accession>
<dbReference type="InterPro" id="IPR018247">
    <property type="entry name" value="EF_Hand_1_Ca_BS"/>
</dbReference>
<dbReference type="PANTHER" id="PTHR23104">
    <property type="entry name" value="MULTIPLE COAGULATION FACTOR DEFICIENCY PROTEIN 2 NEURAL STEM CELL DERIVED NEURONAL SURVIVAL PROTEIN"/>
    <property type="match status" value="1"/>
</dbReference>
<dbReference type="InterPro" id="IPR052110">
    <property type="entry name" value="MCFD2-like"/>
</dbReference>
<feature type="chain" id="PRO_5010854476" description="EF-hand domain-containing protein" evidence="4">
    <location>
        <begin position="19"/>
        <end position="138"/>
    </location>
</feature>
<proteinExistence type="predicted"/>
<name>A0A1X7VCA2_AMPQE</name>
<keyword evidence="2" id="KW-0677">Repeat</keyword>
<dbReference type="Pfam" id="PF13499">
    <property type="entry name" value="EF-hand_7"/>
    <property type="match status" value="1"/>
</dbReference>
<evidence type="ECO:0000259" key="5">
    <source>
        <dbReference type="PROSITE" id="PS50222"/>
    </source>
</evidence>
<dbReference type="KEGG" id="aqu:105311922"/>
<dbReference type="SUPFAM" id="SSF47473">
    <property type="entry name" value="EF-hand"/>
    <property type="match status" value="1"/>
</dbReference>
<dbReference type="OrthoDB" id="289247at2759"/>
<dbReference type="PANTHER" id="PTHR23104:SF1">
    <property type="entry name" value="EF-HAND DOMAIN-CONTAINING PROTEIN"/>
    <property type="match status" value="1"/>
</dbReference>
<dbReference type="EnsemblMetazoa" id="XM_011404155.2">
    <property type="protein sequence ID" value="XP_011402457.2"/>
    <property type="gene ID" value="LOC105311922"/>
</dbReference>
<keyword evidence="3" id="KW-0106">Calcium</keyword>
<dbReference type="EnsemblMetazoa" id="Aqu2.1.37935_001">
    <property type="protein sequence ID" value="Aqu2.1.37935_001"/>
    <property type="gene ID" value="Aqu2.1.37935"/>
</dbReference>
<dbReference type="PROSITE" id="PS50222">
    <property type="entry name" value="EF_HAND_2"/>
    <property type="match status" value="1"/>
</dbReference>
<gene>
    <name evidence="6" type="primary">105311922</name>
</gene>
<evidence type="ECO:0000256" key="1">
    <source>
        <dbReference type="ARBA" id="ARBA00022729"/>
    </source>
</evidence>
<evidence type="ECO:0000256" key="4">
    <source>
        <dbReference type="SAM" id="SignalP"/>
    </source>
</evidence>
<dbReference type="GO" id="GO:0005509">
    <property type="term" value="F:calcium ion binding"/>
    <property type="evidence" value="ECO:0007669"/>
    <property type="project" value="InterPro"/>
</dbReference>
<dbReference type="AlphaFoldDB" id="A0A1X7VCA2"/>
<feature type="signal peptide" evidence="4">
    <location>
        <begin position="1"/>
        <end position="18"/>
    </location>
</feature>
<dbReference type="Proteomes" id="UP000007879">
    <property type="component" value="Unassembled WGS sequence"/>
</dbReference>
<feature type="domain" description="EF-hand" evidence="5">
    <location>
        <begin position="46"/>
        <end position="81"/>
    </location>
</feature>
<sequence length="138" mass="16043">MKKEISFVFLLLVLTTNGDLHKGFNKDHIRDELTGVLPEDQFGLEDEESMNLHYFKIHDKDKNNKLDGLELGAAMTHYHDEDEHGRSRDRHVDVSDEELFDLISSTLKEDDLDDDGYVDFFEFVKSQHKGVDPENPTY</sequence>
<organism evidence="6">
    <name type="scientific">Amphimedon queenslandica</name>
    <name type="common">Sponge</name>
    <dbReference type="NCBI Taxonomy" id="400682"/>
    <lineage>
        <taxon>Eukaryota</taxon>
        <taxon>Metazoa</taxon>
        <taxon>Porifera</taxon>
        <taxon>Demospongiae</taxon>
        <taxon>Heteroscleromorpha</taxon>
        <taxon>Haplosclerida</taxon>
        <taxon>Niphatidae</taxon>
        <taxon>Amphimedon</taxon>
    </lineage>
</organism>
<dbReference type="InterPro" id="IPR002048">
    <property type="entry name" value="EF_hand_dom"/>
</dbReference>
<dbReference type="OMA" id="GTHRYKE"/>
<evidence type="ECO:0000313" key="6">
    <source>
        <dbReference type="EnsemblMetazoa" id="Aqu2.1.37935_001"/>
    </source>
</evidence>
<dbReference type="STRING" id="400682.A0A1X7VCA2"/>
<keyword evidence="7" id="KW-1185">Reference proteome</keyword>
<dbReference type="InParanoid" id="A0A1X7VCA2"/>
<evidence type="ECO:0000256" key="3">
    <source>
        <dbReference type="ARBA" id="ARBA00022837"/>
    </source>
</evidence>
<dbReference type="FunCoup" id="A0A1X7VCA2">
    <property type="interactions" value="385"/>
</dbReference>